<reference evidence="9 10" key="1">
    <citation type="journal article" date="2019" name="Int. J. Syst. Evol. Microbiol.">
        <title>The Global Catalogue of Microorganisms (GCM) 10K type strain sequencing project: providing services to taxonomists for standard genome sequencing and annotation.</title>
        <authorList>
            <consortium name="The Broad Institute Genomics Platform"/>
            <consortium name="The Broad Institute Genome Sequencing Center for Infectious Disease"/>
            <person name="Wu L."/>
            <person name="Ma J."/>
        </authorList>
    </citation>
    <scope>NUCLEOTIDE SEQUENCE [LARGE SCALE GENOMIC DNA]</scope>
    <source>
        <strain evidence="9 10">JCM 14901</strain>
    </source>
</reference>
<evidence type="ECO:0000256" key="5">
    <source>
        <dbReference type="ARBA" id="ARBA00022989"/>
    </source>
</evidence>
<evidence type="ECO:0000259" key="8">
    <source>
        <dbReference type="PROSITE" id="PS50928"/>
    </source>
</evidence>
<dbReference type="PANTHER" id="PTHR30151:SF41">
    <property type="entry name" value="ABC TRANSPORTER PERMEASE PROTEIN"/>
    <property type="match status" value="1"/>
</dbReference>
<feature type="transmembrane region" description="Helical" evidence="7">
    <location>
        <begin position="221"/>
        <end position="243"/>
    </location>
</feature>
<sequence>MTAARWRDLVAPIALGIVAIVLWQLTVTVFQLKPFVVPGPIAIGDQFAQKLEVIWIASLGTARNALVGLIVGTVAGVVWALLAAAWRPLDEISAPTITALAVIPIVALAPVFYAMFGASVETGRQIVAAIAVFIPIFFNVLRGLRQAQPIHRDLMRAYAATSWQTARTVTLPGALPYFFTGLRIASSLAVISALVAEYFGGPVSGLGKAITSAVSSSNYPLAWAFVLGAILTGLVFYSATYALEALALARTRT</sequence>
<evidence type="ECO:0000256" key="3">
    <source>
        <dbReference type="ARBA" id="ARBA00022475"/>
    </source>
</evidence>
<dbReference type="InterPro" id="IPR000515">
    <property type="entry name" value="MetI-like"/>
</dbReference>
<keyword evidence="4 7" id="KW-0812">Transmembrane</keyword>
<dbReference type="Pfam" id="PF00528">
    <property type="entry name" value="BPD_transp_1"/>
    <property type="match status" value="1"/>
</dbReference>
<protein>
    <recommendedName>
        <fullName evidence="8">ABC transmembrane type-1 domain-containing protein</fullName>
    </recommendedName>
</protein>
<comment type="similarity">
    <text evidence="7">Belongs to the binding-protein-dependent transport system permease family.</text>
</comment>
<comment type="subcellular location">
    <subcellularLocation>
        <location evidence="1 7">Cell membrane</location>
        <topology evidence="1 7">Multi-pass membrane protein</topology>
    </subcellularLocation>
</comment>
<organism evidence="9 10">
    <name type="scientific">Microbacterium deminutum</name>
    <dbReference type="NCBI Taxonomy" id="344164"/>
    <lineage>
        <taxon>Bacteria</taxon>
        <taxon>Bacillati</taxon>
        <taxon>Actinomycetota</taxon>
        <taxon>Actinomycetes</taxon>
        <taxon>Micrococcales</taxon>
        <taxon>Microbacteriaceae</taxon>
        <taxon>Microbacterium</taxon>
    </lineage>
</organism>
<feature type="transmembrane region" description="Helical" evidence="7">
    <location>
        <begin position="122"/>
        <end position="141"/>
    </location>
</feature>
<feature type="transmembrane region" description="Helical" evidence="7">
    <location>
        <begin position="97"/>
        <end position="116"/>
    </location>
</feature>
<comment type="caution">
    <text evidence="9">The sequence shown here is derived from an EMBL/GenBank/DDBJ whole genome shotgun (WGS) entry which is preliminary data.</text>
</comment>
<evidence type="ECO:0000313" key="9">
    <source>
        <dbReference type="EMBL" id="GAA1943570.1"/>
    </source>
</evidence>
<dbReference type="EMBL" id="BAAAOG010000001">
    <property type="protein sequence ID" value="GAA1943570.1"/>
    <property type="molecule type" value="Genomic_DNA"/>
</dbReference>
<dbReference type="Gene3D" id="1.10.3720.10">
    <property type="entry name" value="MetI-like"/>
    <property type="match status" value="1"/>
</dbReference>
<evidence type="ECO:0000256" key="2">
    <source>
        <dbReference type="ARBA" id="ARBA00022448"/>
    </source>
</evidence>
<dbReference type="PANTHER" id="PTHR30151">
    <property type="entry name" value="ALKANE SULFONATE ABC TRANSPORTER-RELATED, MEMBRANE SUBUNIT"/>
    <property type="match status" value="1"/>
</dbReference>
<evidence type="ECO:0000256" key="7">
    <source>
        <dbReference type="RuleBase" id="RU363032"/>
    </source>
</evidence>
<proteinExistence type="inferred from homology"/>
<feature type="transmembrane region" description="Helical" evidence="7">
    <location>
        <begin position="9"/>
        <end position="30"/>
    </location>
</feature>
<evidence type="ECO:0000256" key="4">
    <source>
        <dbReference type="ARBA" id="ARBA00022692"/>
    </source>
</evidence>
<keyword evidence="5 7" id="KW-1133">Transmembrane helix</keyword>
<keyword evidence="10" id="KW-1185">Reference proteome</keyword>
<dbReference type="PROSITE" id="PS50928">
    <property type="entry name" value="ABC_TM1"/>
    <property type="match status" value="1"/>
</dbReference>
<keyword evidence="2 7" id="KW-0813">Transport</keyword>
<evidence type="ECO:0000256" key="6">
    <source>
        <dbReference type="ARBA" id="ARBA00023136"/>
    </source>
</evidence>
<evidence type="ECO:0000313" key="10">
    <source>
        <dbReference type="Proteomes" id="UP001499933"/>
    </source>
</evidence>
<dbReference type="RefSeq" id="WP_344090201.1">
    <property type="nucleotide sequence ID" value="NZ_BAAAOG010000001.1"/>
</dbReference>
<gene>
    <name evidence="9" type="ORF">GCM10009776_01660</name>
</gene>
<evidence type="ECO:0000256" key="1">
    <source>
        <dbReference type="ARBA" id="ARBA00004651"/>
    </source>
</evidence>
<name>A0ABN2Q3T6_9MICO</name>
<dbReference type="SUPFAM" id="SSF161098">
    <property type="entry name" value="MetI-like"/>
    <property type="match status" value="1"/>
</dbReference>
<dbReference type="CDD" id="cd06261">
    <property type="entry name" value="TM_PBP2"/>
    <property type="match status" value="1"/>
</dbReference>
<dbReference type="Proteomes" id="UP001499933">
    <property type="component" value="Unassembled WGS sequence"/>
</dbReference>
<keyword evidence="6 7" id="KW-0472">Membrane</keyword>
<feature type="transmembrane region" description="Helical" evidence="7">
    <location>
        <begin position="177"/>
        <end position="201"/>
    </location>
</feature>
<keyword evidence="3" id="KW-1003">Cell membrane</keyword>
<feature type="transmembrane region" description="Helical" evidence="7">
    <location>
        <begin position="65"/>
        <end position="85"/>
    </location>
</feature>
<accession>A0ABN2Q3T6</accession>
<feature type="domain" description="ABC transmembrane type-1" evidence="8">
    <location>
        <begin position="58"/>
        <end position="240"/>
    </location>
</feature>
<dbReference type="InterPro" id="IPR035906">
    <property type="entry name" value="MetI-like_sf"/>
</dbReference>